<keyword evidence="3" id="KW-1185">Reference proteome</keyword>
<dbReference type="NCBIfam" id="TIGR02218">
    <property type="entry name" value="phg_TIGR02218"/>
    <property type="match status" value="1"/>
</dbReference>
<dbReference type="RefSeq" id="WP_090187565.1">
    <property type="nucleotide sequence ID" value="NZ_FOTF01000006.1"/>
</dbReference>
<organism evidence="2 3">
    <name type="scientific">Loktanella salsilacus</name>
    <dbReference type="NCBI Taxonomy" id="195913"/>
    <lineage>
        <taxon>Bacteria</taxon>
        <taxon>Pseudomonadati</taxon>
        <taxon>Pseudomonadota</taxon>
        <taxon>Alphaproteobacteria</taxon>
        <taxon>Rhodobacterales</taxon>
        <taxon>Roseobacteraceae</taxon>
        <taxon>Loktanella</taxon>
    </lineage>
</organism>
<evidence type="ECO:0000313" key="2">
    <source>
        <dbReference type="EMBL" id="SFL02668.1"/>
    </source>
</evidence>
<accession>A0A1I4EA55</accession>
<protein>
    <recommendedName>
        <fullName evidence="1">Bacteriophage phiJL001 Gp84 C-terminal domain-containing protein</fullName>
    </recommendedName>
</protein>
<name>A0A1I4EA55_9RHOB</name>
<evidence type="ECO:0000259" key="1">
    <source>
        <dbReference type="Pfam" id="PF09356"/>
    </source>
</evidence>
<dbReference type="Proteomes" id="UP000199550">
    <property type="component" value="Unassembled WGS sequence"/>
</dbReference>
<sequence>MSEAGLFAHLGTGASHVCQCWSITRDDGVTFGFTDHDQPLAFDGITFLADSGLSARALAASSGLAVDNSEAVGLLQADVITAEDIRAGRYDGAEVRNWLVRWDDVSARQLRFRGQVGEITHHAGQFQVELRGLTDLLNQPTGRTFLRTCDAVLGDAACGVNTQDAAFAVTLGVQSLTDQRAFVVASAGYTDRWFEQGHFEVLTGAAKGLKAGIKVDRIKGSLREIVLWQALRADVAVGDTVRLVAGCDRRADTCRAKFANLVNFRGFPDMPTDDWLMSVPRSDDTGDGGSLWR</sequence>
<dbReference type="Pfam" id="PF09931">
    <property type="entry name" value="Phage_phiJL001_Gp84_N"/>
    <property type="match status" value="1"/>
</dbReference>
<feature type="domain" description="Bacteriophage phiJL001 Gp84 C-terminal" evidence="1">
    <location>
        <begin position="192"/>
        <end position="274"/>
    </location>
</feature>
<gene>
    <name evidence="2" type="ORF">SAMN04488004_106142</name>
</gene>
<dbReference type="InterPro" id="IPR011928">
    <property type="entry name" value="Phage_phiJL001_Gp84"/>
</dbReference>
<dbReference type="OrthoDB" id="1633386at2"/>
<dbReference type="EMBL" id="FOTF01000006">
    <property type="protein sequence ID" value="SFL02668.1"/>
    <property type="molecule type" value="Genomic_DNA"/>
</dbReference>
<dbReference type="STRING" id="195913.SAMN04488004_106142"/>
<evidence type="ECO:0000313" key="3">
    <source>
        <dbReference type="Proteomes" id="UP000199550"/>
    </source>
</evidence>
<reference evidence="2 3" key="1">
    <citation type="submission" date="2016-10" db="EMBL/GenBank/DDBJ databases">
        <authorList>
            <person name="de Groot N.N."/>
        </authorList>
    </citation>
    <scope>NUCLEOTIDE SEQUENCE [LARGE SCALE GENOMIC DNA]</scope>
    <source>
        <strain evidence="2 3">DSM 16199</strain>
    </source>
</reference>
<dbReference type="InterPro" id="IPR018964">
    <property type="entry name" value="Phage_phiJL001_Gp84_C"/>
</dbReference>
<dbReference type="Pfam" id="PF09356">
    <property type="entry name" value="Phage_BR0599"/>
    <property type="match status" value="1"/>
</dbReference>
<proteinExistence type="predicted"/>
<dbReference type="AlphaFoldDB" id="A0A1I4EA55"/>